<dbReference type="Pfam" id="PF00109">
    <property type="entry name" value="ketoacyl-synt"/>
    <property type="match status" value="1"/>
</dbReference>
<dbReference type="SUPFAM" id="SSF47336">
    <property type="entry name" value="ACP-like"/>
    <property type="match status" value="1"/>
</dbReference>
<dbReference type="InterPro" id="IPR016036">
    <property type="entry name" value="Malonyl_transacylase_ACP-bd"/>
</dbReference>
<feature type="compositionally biased region" description="Polar residues" evidence="7">
    <location>
        <begin position="2445"/>
        <end position="2480"/>
    </location>
</feature>
<dbReference type="Gene3D" id="3.10.129.110">
    <property type="entry name" value="Polyketide synthase dehydratase"/>
    <property type="match status" value="1"/>
</dbReference>
<dbReference type="Pfam" id="PF08659">
    <property type="entry name" value="KR"/>
    <property type="match status" value="1"/>
</dbReference>
<dbReference type="PROSITE" id="PS52019">
    <property type="entry name" value="PKS_MFAS_DH"/>
    <property type="match status" value="1"/>
</dbReference>
<dbReference type="CDD" id="cd00833">
    <property type="entry name" value="PKS"/>
    <property type="match status" value="1"/>
</dbReference>
<feature type="domain" description="Carrier" evidence="8">
    <location>
        <begin position="2359"/>
        <end position="2436"/>
    </location>
</feature>
<dbReference type="InterPro" id="IPR001227">
    <property type="entry name" value="Ac_transferase_dom_sf"/>
</dbReference>
<dbReference type="Pfam" id="PF23297">
    <property type="entry name" value="ACP_SdgA_C"/>
    <property type="match status" value="1"/>
</dbReference>
<dbReference type="Gene3D" id="3.30.70.3290">
    <property type="match status" value="1"/>
</dbReference>
<dbReference type="InterPro" id="IPR050091">
    <property type="entry name" value="PKS_NRPS_Biosynth_Enz"/>
</dbReference>
<dbReference type="Proteomes" id="UP000829685">
    <property type="component" value="Unassembled WGS sequence"/>
</dbReference>
<accession>A0A9Q0ALE3</accession>
<dbReference type="SUPFAM" id="SSF51735">
    <property type="entry name" value="NAD(P)-binding Rossmann-fold domains"/>
    <property type="match status" value="1"/>
</dbReference>
<evidence type="ECO:0000256" key="5">
    <source>
        <dbReference type="ARBA" id="ARBA00023268"/>
    </source>
</evidence>
<dbReference type="InterPro" id="IPR014030">
    <property type="entry name" value="Ketoacyl_synth_N"/>
</dbReference>
<dbReference type="InterPro" id="IPR014031">
    <property type="entry name" value="Ketoacyl_synth_C"/>
</dbReference>
<dbReference type="InterPro" id="IPR042104">
    <property type="entry name" value="PKS_dehydratase_sf"/>
</dbReference>
<feature type="region of interest" description="N-terminal hotdog fold" evidence="6">
    <location>
        <begin position="962"/>
        <end position="1100"/>
    </location>
</feature>
<dbReference type="SMART" id="SM00827">
    <property type="entry name" value="PKS_AT"/>
    <property type="match status" value="1"/>
</dbReference>
<name>A0A9Q0ALE3_9PEZI</name>
<organism evidence="11 12">
    <name type="scientific">Neoarthrinium moseri</name>
    <dbReference type="NCBI Taxonomy" id="1658444"/>
    <lineage>
        <taxon>Eukaryota</taxon>
        <taxon>Fungi</taxon>
        <taxon>Dikarya</taxon>
        <taxon>Ascomycota</taxon>
        <taxon>Pezizomycotina</taxon>
        <taxon>Sordariomycetes</taxon>
        <taxon>Xylariomycetidae</taxon>
        <taxon>Amphisphaeriales</taxon>
        <taxon>Apiosporaceae</taxon>
        <taxon>Neoarthrinium</taxon>
    </lineage>
</organism>
<dbReference type="GO" id="GO:0044550">
    <property type="term" value="P:secondary metabolite biosynthetic process"/>
    <property type="evidence" value="ECO:0007669"/>
    <property type="project" value="TreeGrafter"/>
</dbReference>
<dbReference type="InterPro" id="IPR036291">
    <property type="entry name" value="NAD(P)-bd_dom_sf"/>
</dbReference>
<dbReference type="GO" id="GO:0031177">
    <property type="term" value="F:phosphopantetheine binding"/>
    <property type="evidence" value="ECO:0007669"/>
    <property type="project" value="InterPro"/>
</dbReference>
<proteinExistence type="predicted"/>
<dbReference type="InterPro" id="IPR020806">
    <property type="entry name" value="PKS_PP-bd"/>
</dbReference>
<dbReference type="InterPro" id="IPR020807">
    <property type="entry name" value="PKS_DH"/>
</dbReference>
<dbReference type="Pfam" id="PF16197">
    <property type="entry name" value="KAsynt_C_assoc"/>
    <property type="match status" value="1"/>
</dbReference>
<feature type="domain" description="Ketosynthase family 3 (KS3)" evidence="9">
    <location>
        <begin position="7"/>
        <end position="443"/>
    </location>
</feature>
<dbReference type="GO" id="GO:0006633">
    <property type="term" value="P:fatty acid biosynthetic process"/>
    <property type="evidence" value="ECO:0007669"/>
    <property type="project" value="InterPro"/>
</dbReference>
<gene>
    <name evidence="11" type="ORF">JX265_009428</name>
</gene>
<dbReference type="FunFam" id="3.40.47.10:FF:000019">
    <property type="entry name" value="Polyketide synthase type I"/>
    <property type="match status" value="1"/>
</dbReference>
<dbReference type="Pfam" id="PF00698">
    <property type="entry name" value="Acyl_transf_1"/>
    <property type="match status" value="1"/>
</dbReference>
<dbReference type="PROSITE" id="PS00012">
    <property type="entry name" value="PHOSPHOPANTETHEINE"/>
    <property type="match status" value="1"/>
</dbReference>
<dbReference type="SUPFAM" id="SSF53901">
    <property type="entry name" value="Thiolase-like"/>
    <property type="match status" value="1"/>
</dbReference>
<dbReference type="InterPro" id="IPR014043">
    <property type="entry name" value="Acyl_transferase_dom"/>
</dbReference>
<dbReference type="SMART" id="SM00826">
    <property type="entry name" value="PKS_DH"/>
    <property type="match status" value="1"/>
</dbReference>
<keyword evidence="5" id="KW-0511">Multifunctional enzyme</keyword>
<dbReference type="InterPro" id="IPR013968">
    <property type="entry name" value="PKS_KR"/>
</dbReference>
<keyword evidence="1" id="KW-0596">Phosphopantetheine</keyword>
<feature type="domain" description="PKS/mFAS DH" evidence="10">
    <location>
        <begin position="962"/>
        <end position="1270"/>
    </location>
</feature>
<dbReference type="InterPro" id="IPR016035">
    <property type="entry name" value="Acyl_Trfase/lysoPLipase"/>
</dbReference>
<dbReference type="Gene3D" id="3.40.366.10">
    <property type="entry name" value="Malonyl-Coenzyme A Acyl Carrier Protein, domain 2"/>
    <property type="match status" value="1"/>
</dbReference>
<evidence type="ECO:0000256" key="7">
    <source>
        <dbReference type="SAM" id="MobiDB-lite"/>
    </source>
</evidence>
<dbReference type="Pfam" id="PF21089">
    <property type="entry name" value="PKS_DH_N"/>
    <property type="match status" value="1"/>
</dbReference>
<keyword evidence="2" id="KW-0597">Phosphoprotein</keyword>
<dbReference type="CDD" id="cd05274">
    <property type="entry name" value="KR_FAS_SDR_x"/>
    <property type="match status" value="1"/>
</dbReference>
<evidence type="ECO:0000259" key="8">
    <source>
        <dbReference type="PROSITE" id="PS50075"/>
    </source>
</evidence>
<feature type="region of interest" description="C-terminal hotdog fold" evidence="6">
    <location>
        <begin position="1115"/>
        <end position="1270"/>
    </location>
</feature>
<dbReference type="Pfam" id="PF02801">
    <property type="entry name" value="Ketoacyl-synt_C"/>
    <property type="match status" value="1"/>
</dbReference>
<evidence type="ECO:0000256" key="3">
    <source>
        <dbReference type="ARBA" id="ARBA00022679"/>
    </source>
</evidence>
<dbReference type="PANTHER" id="PTHR43775">
    <property type="entry name" value="FATTY ACID SYNTHASE"/>
    <property type="match status" value="1"/>
</dbReference>
<evidence type="ECO:0000259" key="9">
    <source>
        <dbReference type="PROSITE" id="PS52004"/>
    </source>
</evidence>
<dbReference type="PROSITE" id="PS52004">
    <property type="entry name" value="KS3_2"/>
    <property type="match status" value="1"/>
</dbReference>
<feature type="region of interest" description="Disordered" evidence="7">
    <location>
        <begin position="2441"/>
        <end position="2480"/>
    </location>
</feature>
<feature type="active site" description="Proton acceptor; for dehydratase activity" evidence="6">
    <location>
        <position position="994"/>
    </location>
</feature>
<comment type="caution">
    <text evidence="11">The sequence shown here is derived from an EMBL/GenBank/DDBJ whole genome shotgun (WGS) entry which is preliminary data.</text>
</comment>
<evidence type="ECO:0000313" key="12">
    <source>
        <dbReference type="Proteomes" id="UP000829685"/>
    </source>
</evidence>
<evidence type="ECO:0000256" key="2">
    <source>
        <dbReference type="ARBA" id="ARBA00022553"/>
    </source>
</evidence>
<dbReference type="InterPro" id="IPR036736">
    <property type="entry name" value="ACP-like_sf"/>
</dbReference>
<dbReference type="InterPro" id="IPR057326">
    <property type="entry name" value="KR_dom"/>
</dbReference>
<dbReference type="SMART" id="SM00822">
    <property type="entry name" value="PKS_KR"/>
    <property type="match status" value="1"/>
</dbReference>
<dbReference type="PROSITE" id="PS00606">
    <property type="entry name" value="KS3_1"/>
    <property type="match status" value="1"/>
</dbReference>
<dbReference type="GO" id="GO:0004312">
    <property type="term" value="F:fatty acid synthase activity"/>
    <property type="evidence" value="ECO:0007669"/>
    <property type="project" value="TreeGrafter"/>
</dbReference>
<reference evidence="11" key="1">
    <citation type="submission" date="2021-03" db="EMBL/GenBank/DDBJ databases">
        <title>Revisited historic fungal species revealed as producer of novel bioactive compounds through whole genome sequencing and comparative genomics.</title>
        <authorList>
            <person name="Vignolle G.A."/>
            <person name="Hochenegger N."/>
            <person name="Mach R.L."/>
            <person name="Mach-Aigner A.R."/>
            <person name="Javad Rahimi M."/>
            <person name="Salim K.A."/>
            <person name="Chan C.M."/>
            <person name="Lim L.B.L."/>
            <person name="Cai F."/>
            <person name="Druzhinina I.S."/>
            <person name="U'Ren J.M."/>
            <person name="Derntl C."/>
        </authorList>
    </citation>
    <scope>NUCLEOTIDE SEQUENCE</scope>
    <source>
        <strain evidence="11">TUCIM 5799</strain>
    </source>
</reference>
<dbReference type="Gene3D" id="1.10.1200.10">
    <property type="entry name" value="ACP-like"/>
    <property type="match status" value="1"/>
</dbReference>
<dbReference type="InterPro" id="IPR009081">
    <property type="entry name" value="PP-bd_ACP"/>
</dbReference>
<dbReference type="GO" id="GO:0004315">
    <property type="term" value="F:3-oxoacyl-[acyl-carrier-protein] synthase activity"/>
    <property type="evidence" value="ECO:0007669"/>
    <property type="project" value="InterPro"/>
</dbReference>
<dbReference type="InterPro" id="IPR032821">
    <property type="entry name" value="PKS_assoc"/>
</dbReference>
<dbReference type="Pfam" id="PF14765">
    <property type="entry name" value="PS-DH"/>
    <property type="match status" value="1"/>
</dbReference>
<dbReference type="SUPFAM" id="SSF55048">
    <property type="entry name" value="Probable ACP-binding domain of malonyl-CoA ACP transacylase"/>
    <property type="match status" value="1"/>
</dbReference>
<evidence type="ECO:0000256" key="4">
    <source>
        <dbReference type="ARBA" id="ARBA00023002"/>
    </source>
</evidence>
<dbReference type="InterPro" id="IPR049900">
    <property type="entry name" value="PKS_mFAS_DH"/>
</dbReference>
<dbReference type="EMBL" id="JAFIMR010000028">
    <property type="protein sequence ID" value="KAI1861925.1"/>
    <property type="molecule type" value="Genomic_DNA"/>
</dbReference>
<dbReference type="InterPro" id="IPR029063">
    <property type="entry name" value="SAM-dependent_MTases_sf"/>
</dbReference>
<dbReference type="PANTHER" id="PTHR43775:SF20">
    <property type="entry name" value="HYBRID PKS-NRPS SYNTHETASE APDA"/>
    <property type="match status" value="1"/>
</dbReference>
<dbReference type="InterPro" id="IPR018201">
    <property type="entry name" value="Ketoacyl_synth_AS"/>
</dbReference>
<evidence type="ECO:0000256" key="6">
    <source>
        <dbReference type="PROSITE-ProRule" id="PRU01363"/>
    </source>
</evidence>
<evidence type="ECO:0000256" key="1">
    <source>
        <dbReference type="ARBA" id="ARBA00022450"/>
    </source>
</evidence>
<dbReference type="PROSITE" id="PS50075">
    <property type="entry name" value="CARRIER"/>
    <property type="match status" value="1"/>
</dbReference>
<dbReference type="InterPro" id="IPR016039">
    <property type="entry name" value="Thiolase-like"/>
</dbReference>
<dbReference type="SUPFAM" id="SSF52151">
    <property type="entry name" value="FabD/lysophospholipase-like"/>
    <property type="match status" value="1"/>
</dbReference>
<dbReference type="Gene3D" id="3.40.50.720">
    <property type="entry name" value="NAD(P)-binding Rossmann-like Domain"/>
    <property type="match status" value="2"/>
</dbReference>
<dbReference type="InterPro" id="IPR049552">
    <property type="entry name" value="PKS_DH_N"/>
</dbReference>
<keyword evidence="4" id="KW-0560">Oxidoreductase</keyword>
<keyword evidence="3" id="KW-0808">Transferase</keyword>
<evidence type="ECO:0000313" key="11">
    <source>
        <dbReference type="EMBL" id="KAI1861925.1"/>
    </source>
</evidence>
<keyword evidence="12" id="KW-1185">Reference proteome</keyword>
<protein>
    <submittedName>
        <fullName evidence="11">Uncharacterized protein</fullName>
    </submittedName>
</protein>
<dbReference type="InterPro" id="IPR020841">
    <property type="entry name" value="PKS_Beta-ketoAc_synthase_dom"/>
</dbReference>
<evidence type="ECO:0000259" key="10">
    <source>
        <dbReference type="PROSITE" id="PS52019"/>
    </source>
</evidence>
<dbReference type="SMART" id="SM00823">
    <property type="entry name" value="PKS_PP"/>
    <property type="match status" value="1"/>
</dbReference>
<sequence length="2480" mass="273032">MYRTPTSEPIAIIGNSCRFAGSATSPSKLWEVLSAPPDLSKEVPQNRFNAAGFYHHDGEYHGTTNSVKAYWLEQDHRVFDTAFFNITPKEAEAIDPQQRMLLEVVYEAMESAGYTLDGCSGKNIAVFAGVMTADYDTLSQRDELSASQYYATGNARSIISNRISYFFNLHGPSMTIDTACSSSLVALHQAVLSLRSGECTMAYVAGVNLMITPEQFIVESSLHMLSPSGKSRMWDKDADGYARGEGVAALLLKPLSRALQDRDSIIGVIRETGVNSDGRTKGITMPNPIAQAALIKATYTRSGLDPRQAGDQCQYFEAHGTGTQAGDPKEAEAIHEAFFGPSSSHVDLGKKMLVGSIKTVIGHTEGAAGLAGVLKVLQAMKNGAVPPNLHLDTLNPSIKPFYKHIEIPTTLVPWPETPVGQPKRASVNSFGFGGTNSHAIIEAYMPEIHNQVAFQCRTSSQTLLAPPHKPYSSQSQLSKACGMLPIGLSASSQKSLAAVVAVWRKQILRHPDITLNEISWHLLVRQSALPYRLSMSARSTAEAVVLLDKALDKFAQSGDIGLRPQPPGEKPRILGIFTGQGAQWPTMSRALLLSNSRYRQTIRDLDHALQSCPNPPAWRLEEQLLNEGASSRIHEAEISQPVCTAIQLGLVDLLSSLGVTFHTVIGHSSGEIAAAYAAGRLTSRDAILISYYRGLYAYLAGGPGGEKGGMMAAGLSENEALGFCRDPIFNNRIFVAASNAPLSVTLSGDQETIELAKDKLIQQNKFARIIHVDTAYHSPHMTQPAIEYTKALRNCDISPLSGRNEVRWVSSVYGFSPGSERDLGAEYWKDNMVHAVQFKDALIAAVEGQEPFDCALEIGPHPALQGPVTQTLKASAVSLPYAGVLERSKDDLLAFSNFLGFLWCHLGPSAIDWRRYAEQSNEAWLAHSHVPDAPTYPWDHSQFHYRESRLSRQYHFKEDVPHELLGVRTRDDNQFELRWRNILRLEKIPWLEHHSFQGQALVPASAYCIMAFDAAHTLLKERPATLIEIKDLDILSGISVEPDAQGTEVMFTMSVTSGVGNRGLDDLLEAKFSLSSCAADGSTTMKRNMVGNLRIVLGEPRPGALPPRKRQGTETLSANPEAFYRMMDKTGLVYSGPFRALNFIERRFNFSSAGLRRHHIEDSTSLLISPATLDTCLQSAFLSYASPGDRSLWAPFLPTHIDSIRFNIAALRQNTNGGLLVDSQLSSIQHTTQESKAVFTAEIGIFNDKEEMEIQIEGLQVTSIAKTRPEDDYELYLHTVVDVDPTDEIVRAAINTHGKADPLLVETCDRLAHFYLHDPQQSMLGLSSNFSQSTVLQECHSYQPGPTEQIETLVCAIDQVIRDASAQVQFSRHIQRVVQQFVHKFPRMNVLSISAPGDEIEHSILSGLGTTIMSYTMASIDHDAADILPASEGANDTGSRMHKVKLNLDQAIDAQLLTGDSFDLVIMSTSVLRAANVPTTLHNVRAAIRNGGFLILMQLPQSALRAGIRLIADSQPPTFPLSISELVAKHIDGFGFRNVARNADQFYSHDSALAVRQVDHLTADFLDAALKQSTVDISEKLLIIGGTSRHLERLAYRLKDRLAALCGRIDVAESFEEMEPSVLEQCTSTIMLAELSEPVITAMTEKRLSQLKRLLRPQVCALWVTREARSGNPDHAATFGFTRTIAAEVPNLKIQVLDMDTLDNMESLIAEAYTRLIYTDSLAEDRLWIREPEIHIEQGRQMIPRVLPLKEANDRVNAMRRVVSRSINTIQTRVDLITYSDPGGWPRYEAKQSNKDCWANPKTGFVSIQTAYSSAEALKLGVRNFKHVCVGRDMDTSALTVALSSSNASYIRVPAHSTQVIADGYDRLSNFVHTLMRYMTAFVICSQTRGRPAVIVGADPVLLDCVEQIASAQAASYQSWTVSASMDCGPSRSIIVHPKSTDSQLRTLFPPAGCIIYDFSPANGEMSRRFLDLLPSNCEYHPGPSLLSPYNGYETQDTTAIDLPLDSIFREAVSMAAQRASADSMPAFETISVNVLITRKMRQSPINVIDWAIERDTVEVVKPLVEDHLLDPLKTYILIGLTRDFGQSLARLFIDHGARRLVLASRNPNTSPKWAEELSQARGAMISIEKLDVTKLEDVLAFKERMSASMPPVAGIVNGAMVLEDRVFSQMTLDNWNRVLRPKTVGSKNLDLAFSDATLEFFIMTSSFAAIGGHPGQSNYAAANMYMNGLAANRRRRGLAASVLNIGVIYGLGLLQREKEELYLGLEREGYPPISERDIHHMFLEAIVAGRPAEPNQPMDITTGLSRFQWGSQNPLHWHTDPRFSHFTMSEAAGQADRRKAKVQTSLMEELAALRDIESMTSRMVDAFTERLESLLQLPGGTVNRHSTLPELGIDSLIAVDIRNWVWKTLGRDIAVLKILSAGSIYRFCLDFAKQIHAGTHQADESSSVDTPLSSRTPSEASAPSVATSTDSVEKSASQN</sequence>
<dbReference type="Gene3D" id="3.40.50.150">
    <property type="entry name" value="Vaccinia Virus protein VP39"/>
    <property type="match status" value="1"/>
</dbReference>
<dbReference type="InterPro" id="IPR049551">
    <property type="entry name" value="PKS_DH_C"/>
</dbReference>
<dbReference type="GO" id="GO:0016491">
    <property type="term" value="F:oxidoreductase activity"/>
    <property type="evidence" value="ECO:0007669"/>
    <property type="project" value="UniProtKB-KW"/>
</dbReference>
<feature type="active site" description="Proton donor; for dehydratase activity" evidence="6">
    <location>
        <position position="1174"/>
    </location>
</feature>
<dbReference type="InterPro" id="IPR006162">
    <property type="entry name" value="Ppantetheine_attach_site"/>
</dbReference>
<dbReference type="SMART" id="SM00825">
    <property type="entry name" value="PKS_KS"/>
    <property type="match status" value="1"/>
</dbReference>
<dbReference type="Gene3D" id="3.40.47.10">
    <property type="match status" value="1"/>
</dbReference>